<dbReference type="PROSITE" id="PS50056">
    <property type="entry name" value="TYR_PHOSPHATASE_2"/>
    <property type="match status" value="1"/>
</dbReference>
<evidence type="ECO:0000259" key="1">
    <source>
        <dbReference type="PROSITE" id="PS50056"/>
    </source>
</evidence>
<accession>A0A839DZJ8</accession>
<feature type="domain" description="Tyrosine specific protein phosphatases" evidence="1">
    <location>
        <begin position="113"/>
        <end position="167"/>
    </location>
</feature>
<dbReference type="GO" id="GO:0004721">
    <property type="term" value="F:phosphoprotein phosphatase activity"/>
    <property type="evidence" value="ECO:0007669"/>
    <property type="project" value="InterPro"/>
</dbReference>
<comment type="caution">
    <text evidence="2">The sequence shown here is derived from an EMBL/GenBank/DDBJ whole genome shotgun (WGS) entry which is preliminary data.</text>
</comment>
<dbReference type="EMBL" id="JACGWZ010000004">
    <property type="protein sequence ID" value="MBA8825676.1"/>
    <property type="molecule type" value="Genomic_DNA"/>
</dbReference>
<keyword evidence="3" id="KW-1185">Reference proteome</keyword>
<dbReference type="PROSITE" id="PS00383">
    <property type="entry name" value="TYR_PHOSPHATASE_1"/>
    <property type="match status" value="1"/>
</dbReference>
<sequence>MTEQATNIPDELVNLRDLGGLPTEDEEVTATGVLYRSDAPHYGDCAPEGMAQWPPAAVVDLRDSAELKADRHPLTGLSTVYSVPVLEGLRSSPDEEWLSLSALYEYILEYAPGRILEIFRIAVETEGPVLLHCAAGKDRTGVASALLLRTAGVRPDAIVADYVRTDRNMYRVLQRLDQAPALPPGVEEEAVKELISAPTEAIETVLNELDGSEGGATGWLLAQGATSAEIERWRARFVNTMP</sequence>
<dbReference type="RefSeq" id="WP_182544966.1">
    <property type="nucleotide sequence ID" value="NZ_JACGWZ010000004.1"/>
</dbReference>
<dbReference type="InterPro" id="IPR016130">
    <property type="entry name" value="Tyr_Pase_AS"/>
</dbReference>
<reference evidence="2 3" key="1">
    <citation type="submission" date="2020-07" db="EMBL/GenBank/DDBJ databases">
        <title>Sequencing the genomes of 1000 actinobacteria strains.</title>
        <authorList>
            <person name="Klenk H.-P."/>
        </authorList>
    </citation>
    <scope>NUCLEOTIDE SEQUENCE [LARGE SCALE GENOMIC DNA]</scope>
    <source>
        <strain evidence="2 3">DSM 45975</strain>
    </source>
</reference>
<dbReference type="Pfam" id="PF13350">
    <property type="entry name" value="Y_phosphatase3"/>
    <property type="match status" value="1"/>
</dbReference>
<dbReference type="InterPro" id="IPR029021">
    <property type="entry name" value="Prot-tyrosine_phosphatase-like"/>
</dbReference>
<name>A0A839DZJ8_9PSEU</name>
<dbReference type="GO" id="GO:0016740">
    <property type="term" value="F:transferase activity"/>
    <property type="evidence" value="ECO:0007669"/>
    <property type="project" value="UniProtKB-KW"/>
</dbReference>
<dbReference type="SUPFAM" id="SSF52799">
    <property type="entry name" value="(Phosphotyrosine protein) phosphatases II"/>
    <property type="match status" value="1"/>
</dbReference>
<keyword evidence="2" id="KW-0808">Transferase</keyword>
<evidence type="ECO:0000313" key="2">
    <source>
        <dbReference type="EMBL" id="MBA8825676.1"/>
    </source>
</evidence>
<evidence type="ECO:0000313" key="3">
    <source>
        <dbReference type="Proteomes" id="UP000569329"/>
    </source>
</evidence>
<organism evidence="2 3">
    <name type="scientific">Halosaccharopolyspora lacisalsi</name>
    <dbReference type="NCBI Taxonomy" id="1000566"/>
    <lineage>
        <taxon>Bacteria</taxon>
        <taxon>Bacillati</taxon>
        <taxon>Actinomycetota</taxon>
        <taxon>Actinomycetes</taxon>
        <taxon>Pseudonocardiales</taxon>
        <taxon>Pseudonocardiaceae</taxon>
        <taxon>Halosaccharopolyspora</taxon>
    </lineage>
</organism>
<dbReference type="Proteomes" id="UP000569329">
    <property type="component" value="Unassembled WGS sequence"/>
</dbReference>
<dbReference type="InterPro" id="IPR000387">
    <property type="entry name" value="Tyr_Pase_dom"/>
</dbReference>
<dbReference type="InterPro" id="IPR026893">
    <property type="entry name" value="Tyr/Ser_Pase_IphP-type"/>
</dbReference>
<protein>
    <submittedName>
        <fullName evidence="2">Rhodanese-related sulfurtransferase</fullName>
    </submittedName>
</protein>
<dbReference type="Gene3D" id="3.90.190.10">
    <property type="entry name" value="Protein tyrosine phosphatase superfamily"/>
    <property type="match status" value="1"/>
</dbReference>
<gene>
    <name evidence="2" type="ORF">FHX42_003042</name>
</gene>
<proteinExistence type="predicted"/>
<dbReference type="AlphaFoldDB" id="A0A839DZJ8"/>